<evidence type="ECO:0000256" key="10">
    <source>
        <dbReference type="SAM" id="Phobius"/>
    </source>
</evidence>
<keyword evidence="4" id="KW-1003">Cell membrane</keyword>
<evidence type="ECO:0000256" key="7">
    <source>
        <dbReference type="ARBA" id="ARBA00022989"/>
    </source>
</evidence>
<gene>
    <name evidence="12" type="ORF">CEE60_16485</name>
</gene>
<dbReference type="SUPFAM" id="SSF48452">
    <property type="entry name" value="TPR-like"/>
    <property type="match status" value="1"/>
</dbReference>
<comment type="pathway">
    <text evidence="3">Porphyrin-containing compound metabolism; protoheme biosynthesis.</text>
</comment>
<dbReference type="InterPro" id="IPR011990">
    <property type="entry name" value="TPR-like_helical_dom_sf"/>
</dbReference>
<dbReference type="Proteomes" id="UP000198157">
    <property type="component" value="Unassembled WGS sequence"/>
</dbReference>
<proteinExistence type="predicted"/>
<evidence type="ECO:0000256" key="2">
    <source>
        <dbReference type="ARBA" id="ARBA00004429"/>
    </source>
</evidence>
<dbReference type="GO" id="GO:0042168">
    <property type="term" value="P:heme metabolic process"/>
    <property type="evidence" value="ECO:0007669"/>
    <property type="project" value="InterPro"/>
</dbReference>
<evidence type="ECO:0000256" key="9">
    <source>
        <dbReference type="ARBA" id="ARBA00023244"/>
    </source>
</evidence>
<dbReference type="UniPathway" id="UPA00252"/>
<organism evidence="12 13">
    <name type="scientific">Stenotrophomonas maltophilia</name>
    <name type="common">Pseudomonas maltophilia</name>
    <name type="synonym">Xanthomonas maltophilia</name>
    <dbReference type="NCBI Taxonomy" id="40324"/>
    <lineage>
        <taxon>Bacteria</taxon>
        <taxon>Pseudomonadati</taxon>
        <taxon>Pseudomonadota</taxon>
        <taxon>Gammaproteobacteria</taxon>
        <taxon>Lysobacterales</taxon>
        <taxon>Lysobacteraceae</taxon>
        <taxon>Stenotrophomonas</taxon>
        <taxon>Stenotrophomonas maltophilia group</taxon>
    </lineage>
</organism>
<keyword evidence="5" id="KW-0997">Cell inner membrane</keyword>
<sequence>MKPFQSLVVLLLAVALGVIASQWLGTEQLGQFGEVIYRYGGTDYRSTVPQVALMVLVGLLVLWLLWSLLASPFRAWGRYRRKQGRARLTEGLQAHEQGHWQRAEKLLTSAAEDKEVSAVALVTAVRSAQARDDDAAANQYLQRLATEDATSHALLLAERLLAQERPVDAINVLDVAAIQPLPPRGLWLRTEALARADRAHEAYGQLGALRKQKVLPDAAVAELEIRLAAQSLLEAGDVNALAAQWEATPKALRSDPDVVSAYALRAVALDWDEPALLNLEQALDTRWDESVVTLYGQMPVEKLATRQANLQRWLTTQPSSPALLLALGRIAARQRQHTLAEDYLHRAIAAGAGPAAWEALGELFLDRGETALASQCFANALRQHRGDDSVALARASTTTPLDPIVPERATIEEQSLMGEPAPVQDRLHMDQGRIHVEEDRLHVERDEFGNPRLP</sequence>
<feature type="transmembrane region" description="Helical" evidence="10">
    <location>
        <begin position="51"/>
        <end position="73"/>
    </location>
</feature>
<evidence type="ECO:0000256" key="6">
    <source>
        <dbReference type="ARBA" id="ARBA00022692"/>
    </source>
</evidence>
<dbReference type="OrthoDB" id="7053339at2"/>
<dbReference type="EMBL" id="NIVS01000048">
    <property type="protein sequence ID" value="OWQ50718.1"/>
    <property type="molecule type" value="Genomic_DNA"/>
</dbReference>
<evidence type="ECO:0000256" key="5">
    <source>
        <dbReference type="ARBA" id="ARBA00022519"/>
    </source>
</evidence>
<keyword evidence="8 10" id="KW-0472">Membrane</keyword>
<keyword evidence="7 10" id="KW-1133">Transmembrane helix</keyword>
<comment type="function">
    <text evidence="1">Involved in a late step of protoheme IX synthesis.</text>
</comment>
<comment type="subcellular location">
    <subcellularLocation>
        <location evidence="2">Cell inner membrane</location>
        <topology evidence="2">Multi-pass membrane protein</topology>
    </subcellularLocation>
</comment>
<protein>
    <submittedName>
        <fullName evidence="12">Porphyrin biosynthesis protein</fullName>
    </submittedName>
</protein>
<evidence type="ECO:0000256" key="4">
    <source>
        <dbReference type="ARBA" id="ARBA00022475"/>
    </source>
</evidence>
<accession>A0A246HKE7</accession>
<reference evidence="12 13" key="1">
    <citation type="submission" date="2017-06" db="EMBL/GenBank/DDBJ databases">
        <authorList>
            <person name="Kim H.J."/>
            <person name="Triplett B.A."/>
        </authorList>
    </citation>
    <scope>NUCLEOTIDE SEQUENCE [LARGE SCALE GENOMIC DNA]</scope>
    <source>
        <strain evidence="12 13">13146</strain>
    </source>
</reference>
<keyword evidence="9" id="KW-0627">Porphyrin biosynthesis</keyword>
<keyword evidence="6 10" id="KW-0812">Transmembrane</keyword>
<dbReference type="GO" id="GO:0005886">
    <property type="term" value="C:plasma membrane"/>
    <property type="evidence" value="ECO:0007669"/>
    <property type="project" value="UniProtKB-SubCell"/>
</dbReference>
<evidence type="ECO:0000313" key="12">
    <source>
        <dbReference type="EMBL" id="OWQ50718.1"/>
    </source>
</evidence>
<evidence type="ECO:0000256" key="8">
    <source>
        <dbReference type="ARBA" id="ARBA00023136"/>
    </source>
</evidence>
<dbReference type="Pfam" id="PF07219">
    <property type="entry name" value="HemY_N"/>
    <property type="match status" value="1"/>
</dbReference>
<evidence type="ECO:0000256" key="1">
    <source>
        <dbReference type="ARBA" id="ARBA00002962"/>
    </source>
</evidence>
<dbReference type="InterPro" id="IPR010817">
    <property type="entry name" value="HemY_N"/>
</dbReference>
<dbReference type="AlphaFoldDB" id="A0A246HKE7"/>
<name>A0A246HKE7_STEMA</name>
<dbReference type="InterPro" id="IPR005254">
    <property type="entry name" value="Heme_biosyn_assoc_TPR_pro"/>
</dbReference>
<dbReference type="GO" id="GO:0006779">
    <property type="term" value="P:porphyrin-containing compound biosynthetic process"/>
    <property type="evidence" value="ECO:0007669"/>
    <property type="project" value="UniProtKB-KW"/>
</dbReference>
<dbReference type="Gene3D" id="1.25.40.10">
    <property type="entry name" value="Tetratricopeptide repeat domain"/>
    <property type="match status" value="2"/>
</dbReference>
<evidence type="ECO:0000256" key="3">
    <source>
        <dbReference type="ARBA" id="ARBA00004744"/>
    </source>
</evidence>
<dbReference type="NCBIfam" id="TIGR00540">
    <property type="entry name" value="TPR_hemY_coli"/>
    <property type="match status" value="1"/>
</dbReference>
<evidence type="ECO:0000259" key="11">
    <source>
        <dbReference type="Pfam" id="PF07219"/>
    </source>
</evidence>
<evidence type="ECO:0000313" key="13">
    <source>
        <dbReference type="Proteomes" id="UP000198157"/>
    </source>
</evidence>
<comment type="caution">
    <text evidence="12">The sequence shown here is derived from an EMBL/GenBank/DDBJ whole genome shotgun (WGS) entry which is preliminary data.</text>
</comment>
<feature type="domain" description="HemY N-terminal" evidence="11">
    <location>
        <begin position="33"/>
        <end position="131"/>
    </location>
</feature>